<keyword evidence="3 7" id="KW-0812">Transmembrane</keyword>
<feature type="transmembrane region" description="Helical" evidence="7">
    <location>
        <begin position="226"/>
        <end position="246"/>
    </location>
</feature>
<dbReference type="EMBL" id="CP015402">
    <property type="protein sequence ID" value="ANU63618.1"/>
    <property type="molecule type" value="Genomic_DNA"/>
</dbReference>
<feature type="transmembrane region" description="Helical" evidence="7">
    <location>
        <begin position="167"/>
        <end position="187"/>
    </location>
</feature>
<dbReference type="SUPFAM" id="SSF144091">
    <property type="entry name" value="Rhomboid-like"/>
    <property type="match status" value="1"/>
</dbReference>
<evidence type="ECO:0000313" key="9">
    <source>
        <dbReference type="EMBL" id="ANU63618.1"/>
    </source>
</evidence>
<dbReference type="InterPro" id="IPR050925">
    <property type="entry name" value="Rhomboid_protease_S54"/>
</dbReference>
<sequence>MLRNGNSFWSAMPPVTKNLIIINVIIWIAMIVLPASTTGKILDIGGLHYWKGNDFHVAQLFTYMFMHDTGSIAHLFFNMFTLFMFGITLERVLGGPRYLFYYITCGVGAAIIQEFTWMLTAENMAIKILSNAYGVGFPEMADAINRVDMGFTVGSVGESLQTFYNHYLVTIGASGAIYGVLLAFGMLFPNRPLYLMFIPIPIKAKWMVIGYGIIELGLGISSATDGIAHFAHLGGMIFGVLLILYWKHQGVIRRNDFY</sequence>
<dbReference type="Pfam" id="PF01694">
    <property type="entry name" value="Rhomboid"/>
    <property type="match status" value="1"/>
</dbReference>
<accession>A0A1B1S9Z5</accession>
<evidence type="ECO:0000256" key="7">
    <source>
        <dbReference type="SAM" id="Phobius"/>
    </source>
</evidence>
<dbReference type="GO" id="GO:0016020">
    <property type="term" value="C:membrane"/>
    <property type="evidence" value="ECO:0007669"/>
    <property type="project" value="UniProtKB-SubCell"/>
</dbReference>
<dbReference type="InterPro" id="IPR022764">
    <property type="entry name" value="Peptidase_S54_rhomboid_dom"/>
</dbReference>
<evidence type="ECO:0000256" key="6">
    <source>
        <dbReference type="ARBA" id="ARBA00023136"/>
    </source>
</evidence>
<evidence type="ECO:0000256" key="4">
    <source>
        <dbReference type="ARBA" id="ARBA00022801"/>
    </source>
</evidence>
<proteinExistence type="inferred from homology"/>
<gene>
    <name evidence="9" type="ORF">A4V02_07695</name>
</gene>
<name>A0A1B1S9Z5_9BACT</name>
<dbReference type="OrthoDB" id="9807874at2"/>
<dbReference type="AlphaFoldDB" id="A0A1B1S9Z5"/>
<feature type="transmembrane region" description="Helical" evidence="7">
    <location>
        <begin position="20"/>
        <end position="42"/>
    </location>
</feature>
<keyword evidence="10" id="KW-1185">Reference proteome</keyword>
<reference evidence="10" key="1">
    <citation type="submission" date="2016-04" db="EMBL/GenBank/DDBJ databases">
        <title>Complete Genome Sequences of Twelve Strains of a Stable Defined Moderately Diverse Mouse Microbiota 2 (sDMDMm2).</title>
        <authorList>
            <person name="Uchimura Y."/>
            <person name="Wyss M."/>
            <person name="Brugiroux S."/>
            <person name="Limenitakis J.P."/>
            <person name="Stecher B."/>
            <person name="McCoy K.D."/>
            <person name="Macpherson A.J."/>
        </authorList>
    </citation>
    <scope>NUCLEOTIDE SEQUENCE [LARGE SCALE GENOMIC DNA]</scope>
    <source>
        <strain evidence="10">YL27</strain>
    </source>
</reference>
<dbReference type="GeneID" id="65536740"/>
<comment type="subcellular location">
    <subcellularLocation>
        <location evidence="1">Membrane</location>
        <topology evidence="1">Multi-pass membrane protein</topology>
    </subcellularLocation>
</comment>
<feature type="transmembrane region" description="Helical" evidence="7">
    <location>
        <begin position="194"/>
        <end position="214"/>
    </location>
</feature>
<feature type="domain" description="Peptidase S54 rhomboid" evidence="8">
    <location>
        <begin position="56"/>
        <end position="245"/>
    </location>
</feature>
<keyword evidence="5 7" id="KW-1133">Transmembrane helix</keyword>
<evidence type="ECO:0000256" key="2">
    <source>
        <dbReference type="ARBA" id="ARBA00009045"/>
    </source>
</evidence>
<dbReference type="Proteomes" id="UP000186351">
    <property type="component" value="Chromosome"/>
</dbReference>
<accession>A0A1Z2XIQ1</accession>
<dbReference type="GO" id="GO:0004252">
    <property type="term" value="F:serine-type endopeptidase activity"/>
    <property type="evidence" value="ECO:0007669"/>
    <property type="project" value="InterPro"/>
</dbReference>
<evidence type="ECO:0000313" key="10">
    <source>
        <dbReference type="Proteomes" id="UP000186351"/>
    </source>
</evidence>
<keyword evidence="4" id="KW-0378">Hydrolase</keyword>
<protein>
    <recommendedName>
        <fullName evidence="8">Peptidase S54 rhomboid domain-containing protein</fullName>
    </recommendedName>
</protein>
<dbReference type="PANTHER" id="PTHR43731">
    <property type="entry name" value="RHOMBOID PROTEASE"/>
    <property type="match status" value="1"/>
</dbReference>
<evidence type="ECO:0000256" key="3">
    <source>
        <dbReference type="ARBA" id="ARBA00022692"/>
    </source>
</evidence>
<dbReference type="PANTHER" id="PTHR43731:SF14">
    <property type="entry name" value="PRESENILIN-ASSOCIATED RHOMBOID-LIKE PROTEIN, MITOCHONDRIAL"/>
    <property type="match status" value="1"/>
</dbReference>
<evidence type="ECO:0000256" key="5">
    <source>
        <dbReference type="ARBA" id="ARBA00022989"/>
    </source>
</evidence>
<keyword evidence="6 7" id="KW-0472">Membrane</keyword>
<dbReference type="RefSeq" id="WP_068960925.1">
    <property type="nucleotide sequence ID" value="NZ_CAJTAP010000038.1"/>
</dbReference>
<feature type="transmembrane region" description="Helical" evidence="7">
    <location>
        <begin position="99"/>
        <end position="119"/>
    </location>
</feature>
<feature type="transmembrane region" description="Helical" evidence="7">
    <location>
        <begin position="62"/>
        <end position="87"/>
    </location>
</feature>
<dbReference type="STRING" id="1796646.A4V02_07695"/>
<evidence type="ECO:0000256" key="1">
    <source>
        <dbReference type="ARBA" id="ARBA00004141"/>
    </source>
</evidence>
<dbReference type="InterPro" id="IPR035952">
    <property type="entry name" value="Rhomboid-like_sf"/>
</dbReference>
<comment type="similarity">
    <text evidence="2">Belongs to the peptidase S54 family.</text>
</comment>
<evidence type="ECO:0000259" key="8">
    <source>
        <dbReference type="Pfam" id="PF01694"/>
    </source>
</evidence>
<dbReference type="Gene3D" id="1.20.1540.10">
    <property type="entry name" value="Rhomboid-like"/>
    <property type="match status" value="1"/>
</dbReference>
<organism evidence="9 10">
    <name type="scientific">Muribaculum intestinale</name>
    <dbReference type="NCBI Taxonomy" id="1796646"/>
    <lineage>
        <taxon>Bacteria</taxon>
        <taxon>Pseudomonadati</taxon>
        <taxon>Bacteroidota</taxon>
        <taxon>Bacteroidia</taxon>
        <taxon>Bacteroidales</taxon>
        <taxon>Muribaculaceae</taxon>
        <taxon>Muribaculum</taxon>
    </lineage>
</organism>
<dbReference type="KEGG" id="pary:A4V02_07695"/>